<dbReference type="SUPFAM" id="SSF55874">
    <property type="entry name" value="ATPase domain of HSP90 chaperone/DNA topoisomerase II/histidine kinase"/>
    <property type="match status" value="1"/>
</dbReference>
<dbReference type="InterPro" id="IPR036097">
    <property type="entry name" value="HisK_dim/P_sf"/>
</dbReference>
<dbReference type="GO" id="GO:0000155">
    <property type="term" value="F:phosphorelay sensor kinase activity"/>
    <property type="evidence" value="ECO:0007669"/>
    <property type="project" value="InterPro"/>
</dbReference>
<feature type="transmembrane region" description="Helical" evidence="3">
    <location>
        <begin position="12"/>
        <end position="35"/>
    </location>
</feature>
<keyword evidence="6" id="KW-1185">Reference proteome</keyword>
<dbReference type="KEGG" id="smai:EXU30_04300"/>
<dbReference type="SUPFAM" id="SSF55785">
    <property type="entry name" value="PYP-like sensor domain (PAS domain)"/>
    <property type="match status" value="1"/>
</dbReference>
<dbReference type="PROSITE" id="PS50109">
    <property type="entry name" value="HIS_KIN"/>
    <property type="match status" value="1"/>
</dbReference>
<feature type="domain" description="Histidine kinase" evidence="4">
    <location>
        <begin position="254"/>
        <end position="480"/>
    </location>
</feature>
<dbReference type="Gene3D" id="3.30.450.20">
    <property type="entry name" value="PAS domain"/>
    <property type="match status" value="1"/>
</dbReference>
<dbReference type="InterPro" id="IPR035965">
    <property type="entry name" value="PAS-like_dom_sf"/>
</dbReference>
<dbReference type="InterPro" id="IPR036890">
    <property type="entry name" value="HATPase_C_sf"/>
</dbReference>
<dbReference type="SMART" id="SM00091">
    <property type="entry name" value="PAS"/>
    <property type="match status" value="1"/>
</dbReference>
<evidence type="ECO:0000256" key="2">
    <source>
        <dbReference type="ARBA" id="ARBA00012438"/>
    </source>
</evidence>
<dbReference type="EC" id="2.7.13.3" evidence="2"/>
<dbReference type="OrthoDB" id="1931120at2"/>
<dbReference type="PRINTS" id="PR00344">
    <property type="entry name" value="BCTRLSENSOR"/>
</dbReference>
<dbReference type="Gene3D" id="3.30.565.10">
    <property type="entry name" value="Histidine kinase-like ATPase, C-terminal domain"/>
    <property type="match status" value="1"/>
</dbReference>
<dbReference type="SMART" id="SM00387">
    <property type="entry name" value="HATPase_c"/>
    <property type="match status" value="1"/>
</dbReference>
<dbReference type="CDD" id="cd00075">
    <property type="entry name" value="HATPase"/>
    <property type="match status" value="1"/>
</dbReference>
<name>A0A411PMQ1_9GAMM</name>
<keyword evidence="3" id="KW-0472">Membrane</keyword>
<dbReference type="InterPro" id="IPR000014">
    <property type="entry name" value="PAS"/>
</dbReference>
<protein>
    <recommendedName>
        <fullName evidence="2">histidine kinase</fullName>
        <ecNumber evidence="2">2.7.13.3</ecNumber>
    </recommendedName>
</protein>
<dbReference type="SUPFAM" id="SSF47384">
    <property type="entry name" value="Homodimeric domain of signal transducing histidine kinase"/>
    <property type="match status" value="1"/>
</dbReference>
<evidence type="ECO:0000256" key="3">
    <source>
        <dbReference type="SAM" id="Phobius"/>
    </source>
</evidence>
<evidence type="ECO:0000313" key="6">
    <source>
        <dbReference type="Proteomes" id="UP000291106"/>
    </source>
</evidence>
<proteinExistence type="predicted"/>
<dbReference type="Proteomes" id="UP000291106">
    <property type="component" value="Chromosome"/>
</dbReference>
<dbReference type="InterPro" id="IPR004358">
    <property type="entry name" value="Sig_transdc_His_kin-like_C"/>
</dbReference>
<feature type="transmembrane region" description="Helical" evidence="3">
    <location>
        <begin position="41"/>
        <end position="59"/>
    </location>
</feature>
<dbReference type="InterPro" id="IPR003594">
    <property type="entry name" value="HATPase_dom"/>
</dbReference>
<dbReference type="Pfam" id="PF02518">
    <property type="entry name" value="HATPase_c"/>
    <property type="match status" value="1"/>
</dbReference>
<comment type="catalytic activity">
    <reaction evidence="1">
        <text>ATP + protein L-histidine = ADP + protein N-phospho-L-histidine.</text>
        <dbReference type="EC" id="2.7.13.3"/>
    </reaction>
</comment>
<organism evidence="5 6">
    <name type="scientific">Shewanella maritima</name>
    <dbReference type="NCBI Taxonomy" id="2520507"/>
    <lineage>
        <taxon>Bacteria</taxon>
        <taxon>Pseudomonadati</taxon>
        <taxon>Pseudomonadota</taxon>
        <taxon>Gammaproteobacteria</taxon>
        <taxon>Alteromonadales</taxon>
        <taxon>Shewanellaceae</taxon>
        <taxon>Shewanella</taxon>
    </lineage>
</organism>
<evidence type="ECO:0000259" key="4">
    <source>
        <dbReference type="PROSITE" id="PS50109"/>
    </source>
</evidence>
<evidence type="ECO:0000256" key="1">
    <source>
        <dbReference type="ARBA" id="ARBA00000085"/>
    </source>
</evidence>
<dbReference type="AlphaFoldDB" id="A0A411PMQ1"/>
<accession>A0A411PMQ1</accession>
<dbReference type="Pfam" id="PF13188">
    <property type="entry name" value="PAS_8"/>
    <property type="match status" value="1"/>
</dbReference>
<dbReference type="InterPro" id="IPR005467">
    <property type="entry name" value="His_kinase_dom"/>
</dbReference>
<dbReference type="EMBL" id="CP036200">
    <property type="protein sequence ID" value="QBF84786.1"/>
    <property type="molecule type" value="Genomic_DNA"/>
</dbReference>
<evidence type="ECO:0000313" key="5">
    <source>
        <dbReference type="EMBL" id="QBF84786.1"/>
    </source>
</evidence>
<dbReference type="PANTHER" id="PTHR43065:SF51">
    <property type="entry name" value="HISTIDINE KINASE"/>
    <property type="match status" value="1"/>
</dbReference>
<reference evidence="5 6" key="1">
    <citation type="submission" date="2019-02" db="EMBL/GenBank/DDBJ databases">
        <title>Shewanella sp. D4-2 isolated from Dokdo Island.</title>
        <authorList>
            <person name="Baek K."/>
        </authorList>
    </citation>
    <scope>NUCLEOTIDE SEQUENCE [LARGE SCALE GENOMIC DNA]</scope>
    <source>
        <strain evidence="5 6">D4-2</strain>
    </source>
</reference>
<dbReference type="PANTHER" id="PTHR43065">
    <property type="entry name" value="SENSOR HISTIDINE KINASE"/>
    <property type="match status" value="1"/>
</dbReference>
<sequence length="481" mass="53769">MTPRGLLSLRYKLVLGSMLSCAIAGTVVWLCWHYLALDSVVSAVLLGLGVCFLLVMWLTRKLDASLQSLEIGLLNLKDNEFSAALHTYGEPQLDAIAKLYNQAAAKMRDERQYIYQRELMLDKVIQNSPNVMMLVDDHQRILYANDAARHLFNKGIRIEGMALTELIADLPQGLRQALASEQEGLFAVHADDVGEVENSDVDTDNLNEAELERWHISRGSFNQNNQQHHLILLKQLTKELNRQEVAVWKKVIRIISHELNNSVAPIASMVNSGRLLTKDQQNSKLQLIFDTIESRTSHLSQFISHYAQFAKLPLPDRKVVDWTGLVAQLQQQYRFRLLRPIVPELLVPDASNNVHQSQVGQDANVYQQVLLDSVQLEQVLINLLKNAHESGSNPDEITLDIRYLAQPMQGVLITLDDAGSGMPSEVLAQALLPFYSTKQSGTGIGLPLCREIVEAHGGHISMKNRAEGGLSVSLWLPVDVS</sequence>
<keyword evidence="3" id="KW-1133">Transmembrane helix</keyword>
<gene>
    <name evidence="5" type="ORF">EXU30_04300</name>
</gene>
<keyword evidence="3" id="KW-0812">Transmembrane</keyword>